<dbReference type="EMBL" id="ABOX02000034">
    <property type="protein sequence ID" value="EEF58953.1"/>
    <property type="molecule type" value="Genomic_DNA"/>
</dbReference>
<dbReference type="STRING" id="320771.Cflav_PD2002"/>
<feature type="transmembrane region" description="Helical" evidence="1">
    <location>
        <begin position="53"/>
        <end position="74"/>
    </location>
</feature>
<protein>
    <submittedName>
        <fullName evidence="2">Putative integral membrane protein</fullName>
    </submittedName>
</protein>
<proteinExistence type="predicted"/>
<keyword evidence="1" id="KW-0472">Membrane</keyword>
<gene>
    <name evidence="2" type="ORF">Cflav_PD2002</name>
</gene>
<dbReference type="Proteomes" id="UP000003688">
    <property type="component" value="Unassembled WGS sequence"/>
</dbReference>
<sequence length="139" mass="15332">METAGNPLATVWTYLAYLAISVGLTVWVARTLHKNGRIFLVDSFLGNEPLADSVNHLLVVGFYLINIGFVTLALKYGDKATDAQTALETLSSKVGMVLVVLGIMHFFNLFAFSKMRRRANLQRRTPPAVPQGFVRPVHG</sequence>
<keyword evidence="1" id="KW-0812">Transmembrane</keyword>
<name>B9XMB1_PEDPL</name>
<evidence type="ECO:0000313" key="2">
    <source>
        <dbReference type="EMBL" id="EEF58953.1"/>
    </source>
</evidence>
<organism evidence="2 3">
    <name type="scientific">Pedosphaera parvula (strain Ellin514)</name>
    <dbReference type="NCBI Taxonomy" id="320771"/>
    <lineage>
        <taxon>Bacteria</taxon>
        <taxon>Pseudomonadati</taxon>
        <taxon>Verrucomicrobiota</taxon>
        <taxon>Pedosphaerae</taxon>
        <taxon>Pedosphaerales</taxon>
        <taxon>Pedosphaeraceae</taxon>
        <taxon>Pedosphaera</taxon>
    </lineage>
</organism>
<accession>B9XMB1</accession>
<keyword evidence="1" id="KW-1133">Transmembrane helix</keyword>
<reference evidence="2 3" key="1">
    <citation type="journal article" date="2011" name="J. Bacteriol.">
        <title>Genome sequence of 'Pedosphaera parvula' Ellin514, an aerobic Verrucomicrobial isolate from pasture soil.</title>
        <authorList>
            <person name="Kant R."/>
            <person name="van Passel M.W."/>
            <person name="Sangwan P."/>
            <person name="Palva A."/>
            <person name="Lucas S."/>
            <person name="Copeland A."/>
            <person name="Lapidus A."/>
            <person name="Glavina Del Rio T."/>
            <person name="Dalin E."/>
            <person name="Tice H."/>
            <person name="Bruce D."/>
            <person name="Goodwin L."/>
            <person name="Pitluck S."/>
            <person name="Chertkov O."/>
            <person name="Larimer F.W."/>
            <person name="Land M.L."/>
            <person name="Hauser L."/>
            <person name="Brettin T.S."/>
            <person name="Detter J.C."/>
            <person name="Han S."/>
            <person name="de Vos W.M."/>
            <person name="Janssen P.H."/>
            <person name="Smidt H."/>
        </authorList>
    </citation>
    <scope>NUCLEOTIDE SEQUENCE [LARGE SCALE GENOMIC DNA]</scope>
    <source>
        <strain evidence="2 3">Ellin514</strain>
    </source>
</reference>
<evidence type="ECO:0000313" key="3">
    <source>
        <dbReference type="Proteomes" id="UP000003688"/>
    </source>
</evidence>
<dbReference type="OrthoDB" id="193443at2"/>
<feature type="transmembrane region" description="Helical" evidence="1">
    <location>
        <begin position="94"/>
        <end position="113"/>
    </location>
</feature>
<feature type="transmembrane region" description="Helical" evidence="1">
    <location>
        <begin position="12"/>
        <end position="32"/>
    </location>
</feature>
<keyword evidence="3" id="KW-1185">Reference proteome</keyword>
<evidence type="ECO:0000256" key="1">
    <source>
        <dbReference type="SAM" id="Phobius"/>
    </source>
</evidence>
<dbReference type="AlphaFoldDB" id="B9XMB1"/>
<comment type="caution">
    <text evidence="2">The sequence shown here is derived from an EMBL/GenBank/DDBJ whole genome shotgun (WGS) entry which is preliminary data.</text>
</comment>